<dbReference type="PROSITE" id="PS51186">
    <property type="entry name" value="GNAT"/>
    <property type="match status" value="1"/>
</dbReference>
<dbReference type="InterPro" id="IPR016181">
    <property type="entry name" value="Acyl_CoA_acyltransferase"/>
</dbReference>
<accession>A0A1U9YN35</accession>
<proteinExistence type="predicted"/>
<dbReference type="EMBL" id="CP020557">
    <property type="protein sequence ID" value="ARF68234.1"/>
    <property type="molecule type" value="Genomic_DNA"/>
</dbReference>
<dbReference type="Proteomes" id="UP000192727">
    <property type="component" value="Chromosome"/>
</dbReference>
<evidence type="ECO:0000313" key="2">
    <source>
        <dbReference type="Proteomes" id="UP000192727"/>
    </source>
</evidence>
<protein>
    <submittedName>
        <fullName evidence="1">GNAT family N-acetyltransferase</fullName>
    </submittedName>
</protein>
<dbReference type="Pfam" id="PF00583">
    <property type="entry name" value="Acetyltransf_1"/>
    <property type="match status" value="1"/>
</dbReference>
<reference evidence="1 2" key="1">
    <citation type="submission" date="2017-03" db="EMBL/GenBank/DDBJ databases">
        <title>Paenibacillus larvae genome sequencing.</title>
        <authorList>
            <person name="Dingman D.W."/>
        </authorList>
    </citation>
    <scope>NUCLEOTIDE SEQUENCE [LARGE SCALE GENOMIC DNA]</scope>
    <source>
        <strain evidence="1 2">SAG 10367</strain>
    </source>
</reference>
<keyword evidence="1" id="KW-0808">Transferase</keyword>
<organism evidence="1 2">
    <name type="scientific">Paenibacillus larvae subsp. pulvifaciens</name>
    <dbReference type="NCBI Taxonomy" id="1477"/>
    <lineage>
        <taxon>Bacteria</taxon>
        <taxon>Bacillati</taxon>
        <taxon>Bacillota</taxon>
        <taxon>Bacilli</taxon>
        <taxon>Bacillales</taxon>
        <taxon>Paenibacillaceae</taxon>
        <taxon>Paenibacillus</taxon>
    </lineage>
</organism>
<sequence length="161" mass="19000">MISDNSTWSMHPMTKQHTRKICSWRYPCPYDIYNFDSWCCMETRKSEFADPLIREQQYRSWLDSNQELIGFSQFFPMLNVVRLGLGLRPDLCGLGLGAEFTRCIAEEARKFQPHKAIDLEVLEWNERAIRTYQRAGFVITDTYERMTMAGPAIVHCMVWEK</sequence>
<dbReference type="AlphaFoldDB" id="A0A1U9YN35"/>
<dbReference type="GeneID" id="64220873"/>
<dbReference type="Gene3D" id="3.40.630.30">
    <property type="match status" value="1"/>
</dbReference>
<evidence type="ECO:0000313" key="1">
    <source>
        <dbReference type="EMBL" id="ARF68234.1"/>
    </source>
</evidence>
<dbReference type="RefSeq" id="WP_024095426.1">
    <property type="nucleotide sequence ID" value="NZ_CP019794.1"/>
</dbReference>
<dbReference type="GO" id="GO:0016747">
    <property type="term" value="F:acyltransferase activity, transferring groups other than amino-acyl groups"/>
    <property type="evidence" value="ECO:0007669"/>
    <property type="project" value="InterPro"/>
</dbReference>
<name>A0A1U9YN35_9BACL</name>
<dbReference type="SUPFAM" id="SSF55729">
    <property type="entry name" value="Acyl-CoA N-acyltransferases (Nat)"/>
    <property type="match status" value="1"/>
</dbReference>
<gene>
    <name evidence="1" type="ORF">B7C51_10985</name>
</gene>
<dbReference type="InterPro" id="IPR000182">
    <property type="entry name" value="GNAT_dom"/>
</dbReference>